<proteinExistence type="predicted"/>
<name>A0A1R3IMR4_COCAP</name>
<feature type="compositionally biased region" description="Basic and acidic residues" evidence="1">
    <location>
        <begin position="1"/>
        <end position="11"/>
    </location>
</feature>
<keyword evidence="3" id="KW-1185">Reference proteome</keyword>
<organism evidence="2 3">
    <name type="scientific">Corchorus capsularis</name>
    <name type="common">Jute</name>
    <dbReference type="NCBI Taxonomy" id="210143"/>
    <lineage>
        <taxon>Eukaryota</taxon>
        <taxon>Viridiplantae</taxon>
        <taxon>Streptophyta</taxon>
        <taxon>Embryophyta</taxon>
        <taxon>Tracheophyta</taxon>
        <taxon>Spermatophyta</taxon>
        <taxon>Magnoliopsida</taxon>
        <taxon>eudicotyledons</taxon>
        <taxon>Gunneridae</taxon>
        <taxon>Pentapetalae</taxon>
        <taxon>rosids</taxon>
        <taxon>malvids</taxon>
        <taxon>Malvales</taxon>
        <taxon>Malvaceae</taxon>
        <taxon>Grewioideae</taxon>
        <taxon>Apeibeae</taxon>
        <taxon>Corchorus</taxon>
    </lineage>
</organism>
<accession>A0A1R3IMR4</accession>
<dbReference type="Gramene" id="OMO83862">
    <property type="protein sequence ID" value="OMO83862"/>
    <property type="gene ID" value="CCACVL1_11125"/>
</dbReference>
<evidence type="ECO:0000313" key="2">
    <source>
        <dbReference type="EMBL" id="OMO83862.1"/>
    </source>
</evidence>
<evidence type="ECO:0000256" key="1">
    <source>
        <dbReference type="SAM" id="MobiDB-lite"/>
    </source>
</evidence>
<gene>
    <name evidence="2" type="ORF">CCACVL1_11125</name>
</gene>
<dbReference type="Proteomes" id="UP000188268">
    <property type="component" value="Unassembled WGS sequence"/>
</dbReference>
<feature type="compositionally biased region" description="Basic and acidic residues" evidence="1">
    <location>
        <begin position="19"/>
        <end position="29"/>
    </location>
</feature>
<evidence type="ECO:0000313" key="3">
    <source>
        <dbReference type="Proteomes" id="UP000188268"/>
    </source>
</evidence>
<comment type="caution">
    <text evidence="2">The sequence shown here is derived from an EMBL/GenBank/DDBJ whole genome shotgun (WGS) entry which is preliminary data.</text>
</comment>
<dbReference type="AlphaFoldDB" id="A0A1R3IMR4"/>
<protein>
    <submittedName>
        <fullName evidence="2">Uncharacterized protein</fullName>
    </submittedName>
</protein>
<sequence length="29" mass="3395">MTKKSLRDINEIAKFQGPKHSEPQRGREL</sequence>
<dbReference type="EMBL" id="AWWV01009824">
    <property type="protein sequence ID" value="OMO83862.1"/>
    <property type="molecule type" value="Genomic_DNA"/>
</dbReference>
<feature type="region of interest" description="Disordered" evidence="1">
    <location>
        <begin position="1"/>
        <end position="29"/>
    </location>
</feature>
<reference evidence="2 3" key="1">
    <citation type="submission" date="2013-09" db="EMBL/GenBank/DDBJ databases">
        <title>Corchorus capsularis genome sequencing.</title>
        <authorList>
            <person name="Alam M."/>
            <person name="Haque M.S."/>
            <person name="Islam M.S."/>
            <person name="Emdad E.M."/>
            <person name="Islam M.M."/>
            <person name="Ahmed B."/>
            <person name="Halim A."/>
            <person name="Hossen Q.M.M."/>
            <person name="Hossain M.Z."/>
            <person name="Ahmed R."/>
            <person name="Khan M.M."/>
            <person name="Islam R."/>
            <person name="Rashid M.M."/>
            <person name="Khan S.A."/>
            <person name="Rahman M.S."/>
            <person name="Alam M."/>
        </authorList>
    </citation>
    <scope>NUCLEOTIDE SEQUENCE [LARGE SCALE GENOMIC DNA]</scope>
    <source>
        <strain evidence="3">cv. CVL-1</strain>
        <tissue evidence="2">Whole seedling</tissue>
    </source>
</reference>